<keyword evidence="3" id="KW-1185">Reference proteome</keyword>
<name>A0AAV9NDR9_9EURO</name>
<feature type="compositionally biased region" description="Basic and acidic residues" evidence="1">
    <location>
        <begin position="38"/>
        <end position="57"/>
    </location>
</feature>
<evidence type="ECO:0000256" key="1">
    <source>
        <dbReference type="SAM" id="MobiDB-lite"/>
    </source>
</evidence>
<dbReference type="AlphaFoldDB" id="A0AAV9NDR9"/>
<comment type="caution">
    <text evidence="2">The sequence shown here is derived from an EMBL/GenBank/DDBJ whole genome shotgun (WGS) entry which is preliminary data.</text>
</comment>
<protein>
    <submittedName>
        <fullName evidence="2">Uncharacterized protein</fullName>
    </submittedName>
</protein>
<feature type="region of interest" description="Disordered" evidence="1">
    <location>
        <begin position="1"/>
        <end position="59"/>
    </location>
</feature>
<gene>
    <name evidence="2" type="ORF">LTR84_001697</name>
</gene>
<evidence type="ECO:0000313" key="3">
    <source>
        <dbReference type="Proteomes" id="UP001358417"/>
    </source>
</evidence>
<accession>A0AAV9NDR9</accession>
<dbReference type="RefSeq" id="XP_064706861.1">
    <property type="nucleotide sequence ID" value="XM_064845316.1"/>
</dbReference>
<proteinExistence type="predicted"/>
<dbReference type="GeneID" id="89969913"/>
<sequence length="93" mass="10187">MDWLSTSKDTDAPVADTSAEQDAERAAEETSATSEAENSERGKGKGKGKEKPFHADIEPQIASDRLVKLAFYECVRQVLENGMRMVGMVPLKT</sequence>
<evidence type="ECO:0000313" key="2">
    <source>
        <dbReference type="EMBL" id="KAK5053736.1"/>
    </source>
</evidence>
<reference evidence="2 3" key="1">
    <citation type="submission" date="2023-08" db="EMBL/GenBank/DDBJ databases">
        <title>Black Yeasts Isolated from many extreme environments.</title>
        <authorList>
            <person name="Coleine C."/>
            <person name="Stajich J.E."/>
            <person name="Selbmann L."/>
        </authorList>
    </citation>
    <scope>NUCLEOTIDE SEQUENCE [LARGE SCALE GENOMIC DNA]</scope>
    <source>
        <strain evidence="2 3">CCFEE 5792</strain>
    </source>
</reference>
<dbReference type="EMBL" id="JAVRRD010000011">
    <property type="protein sequence ID" value="KAK5053736.1"/>
    <property type="molecule type" value="Genomic_DNA"/>
</dbReference>
<organism evidence="2 3">
    <name type="scientific">Exophiala bonariae</name>
    <dbReference type="NCBI Taxonomy" id="1690606"/>
    <lineage>
        <taxon>Eukaryota</taxon>
        <taxon>Fungi</taxon>
        <taxon>Dikarya</taxon>
        <taxon>Ascomycota</taxon>
        <taxon>Pezizomycotina</taxon>
        <taxon>Eurotiomycetes</taxon>
        <taxon>Chaetothyriomycetidae</taxon>
        <taxon>Chaetothyriales</taxon>
        <taxon>Herpotrichiellaceae</taxon>
        <taxon>Exophiala</taxon>
    </lineage>
</organism>
<dbReference type="Proteomes" id="UP001358417">
    <property type="component" value="Unassembled WGS sequence"/>
</dbReference>